<evidence type="ECO:0000256" key="8">
    <source>
        <dbReference type="ARBA" id="ARBA00023049"/>
    </source>
</evidence>
<reference evidence="13 14" key="1">
    <citation type="journal article" date="2019" name="Int. J. Syst. Evol. Microbiol.">
        <title>The Global Catalogue of Microorganisms (GCM) 10K type strain sequencing project: providing services to taxonomists for standard genome sequencing and annotation.</title>
        <authorList>
            <consortium name="The Broad Institute Genomics Platform"/>
            <consortium name="The Broad Institute Genome Sequencing Center for Infectious Disease"/>
            <person name="Wu L."/>
            <person name="Ma J."/>
        </authorList>
    </citation>
    <scope>NUCLEOTIDE SEQUENCE [LARGE SCALE GENOMIC DNA]</scope>
    <source>
        <strain evidence="13 14">JCM 16328</strain>
    </source>
</reference>
<evidence type="ECO:0000256" key="3">
    <source>
        <dbReference type="ARBA" id="ARBA00022692"/>
    </source>
</evidence>
<comment type="similarity">
    <text evidence="10">Belongs to the peptidase M48 family.</text>
</comment>
<dbReference type="EMBL" id="BAAADV010000003">
    <property type="protein sequence ID" value="GAA0673271.1"/>
    <property type="molecule type" value="Genomic_DNA"/>
</dbReference>
<keyword evidence="8 10" id="KW-0482">Metalloprotease</keyword>
<dbReference type="Proteomes" id="UP001500420">
    <property type="component" value="Unassembled WGS sequence"/>
</dbReference>
<dbReference type="Gene3D" id="3.30.2010.10">
    <property type="entry name" value="Metalloproteases ('zincins'), catalytic domain"/>
    <property type="match status" value="1"/>
</dbReference>
<keyword evidence="4" id="KW-0479">Metal-binding</keyword>
<evidence type="ECO:0000256" key="9">
    <source>
        <dbReference type="ARBA" id="ARBA00023136"/>
    </source>
</evidence>
<dbReference type="RefSeq" id="WP_343773889.1">
    <property type="nucleotide sequence ID" value="NZ_BAAADV010000003.1"/>
</dbReference>
<feature type="transmembrane region" description="Helical" evidence="11">
    <location>
        <begin position="207"/>
        <end position="228"/>
    </location>
</feature>
<organism evidence="13 14">
    <name type="scientific">Natronoarchaeum mannanilyticum</name>
    <dbReference type="NCBI Taxonomy" id="926360"/>
    <lineage>
        <taxon>Archaea</taxon>
        <taxon>Methanobacteriati</taxon>
        <taxon>Methanobacteriota</taxon>
        <taxon>Stenosarchaea group</taxon>
        <taxon>Halobacteria</taxon>
        <taxon>Halobacteriales</taxon>
        <taxon>Natronoarchaeaceae</taxon>
    </lineage>
</organism>
<keyword evidence="7 11" id="KW-1133">Transmembrane helix</keyword>
<feature type="transmembrane region" description="Helical" evidence="11">
    <location>
        <begin position="52"/>
        <end position="73"/>
    </location>
</feature>
<keyword evidence="3 11" id="KW-0812">Transmembrane</keyword>
<dbReference type="GO" id="GO:0004222">
    <property type="term" value="F:metalloendopeptidase activity"/>
    <property type="evidence" value="ECO:0007669"/>
    <property type="project" value="InterPro"/>
</dbReference>
<evidence type="ECO:0000256" key="11">
    <source>
        <dbReference type="SAM" id="Phobius"/>
    </source>
</evidence>
<dbReference type="Pfam" id="PF01435">
    <property type="entry name" value="Peptidase_M48"/>
    <property type="match status" value="1"/>
</dbReference>
<evidence type="ECO:0000256" key="6">
    <source>
        <dbReference type="ARBA" id="ARBA00022833"/>
    </source>
</evidence>
<keyword evidence="6 10" id="KW-0862">Zinc</keyword>
<evidence type="ECO:0000259" key="12">
    <source>
        <dbReference type="Pfam" id="PF01435"/>
    </source>
</evidence>
<evidence type="ECO:0000256" key="7">
    <source>
        <dbReference type="ARBA" id="ARBA00022989"/>
    </source>
</evidence>
<keyword evidence="2 10" id="KW-0645">Protease</keyword>
<dbReference type="InterPro" id="IPR001915">
    <property type="entry name" value="Peptidase_M48"/>
</dbReference>
<evidence type="ECO:0000256" key="4">
    <source>
        <dbReference type="ARBA" id="ARBA00022723"/>
    </source>
</evidence>
<evidence type="ECO:0000256" key="1">
    <source>
        <dbReference type="ARBA" id="ARBA00022475"/>
    </source>
</evidence>
<dbReference type="AlphaFoldDB" id="A0AAV3TAT0"/>
<evidence type="ECO:0000256" key="2">
    <source>
        <dbReference type="ARBA" id="ARBA00022670"/>
    </source>
</evidence>
<evidence type="ECO:0000256" key="5">
    <source>
        <dbReference type="ARBA" id="ARBA00022801"/>
    </source>
</evidence>
<keyword evidence="5 10" id="KW-0378">Hydrolase</keyword>
<name>A0AAV3TAT0_9EURY</name>
<protein>
    <recommendedName>
        <fullName evidence="12">Peptidase M48 domain-containing protein</fullName>
    </recommendedName>
</protein>
<keyword evidence="1" id="KW-1003">Cell membrane</keyword>
<comment type="cofactor">
    <cofactor evidence="10">
        <name>Zn(2+)</name>
        <dbReference type="ChEBI" id="CHEBI:29105"/>
    </cofactor>
    <text evidence="10">Binds 1 zinc ion per subunit.</text>
</comment>
<evidence type="ECO:0000256" key="10">
    <source>
        <dbReference type="RuleBase" id="RU003983"/>
    </source>
</evidence>
<dbReference type="PANTHER" id="PTHR43221:SF2">
    <property type="entry name" value="PROTEASE HTPX HOMOLOG"/>
    <property type="match status" value="1"/>
</dbReference>
<sequence length="337" mass="35531">MALSLTLLAAITGAFVLAVAAGVRMATLVLLGSVRSDVVGAAVSYRPSGLSPWLTIVLPAALTVGAFAGLAALDRWRRGLLRRRFEAGLRDPPDDVERALANLSRIANVPTPTVRVAETAVPTAFTTGARPGSARITVTRGLLERLSDEELRAVLAHELSHVKNRDVSAMTVAMGPVVVAEGLWTIATEDERSDRRSADGRASRSTGRFHGVLTAILGVAAGLFWIAARLATARLARHRELAADRGAAAITGEPSLVAATVQRLDGGGPAATDLRAVGIEAFAVAPLSEGPNSWATGWQTPMALLPQTVRKLLAPAFSYHPDTERRVRRLQALEGDS</sequence>
<gene>
    <name evidence="13" type="ORF">GCM10009020_20320</name>
</gene>
<dbReference type="GO" id="GO:0006508">
    <property type="term" value="P:proteolysis"/>
    <property type="evidence" value="ECO:0007669"/>
    <property type="project" value="UniProtKB-KW"/>
</dbReference>
<dbReference type="InterPro" id="IPR050083">
    <property type="entry name" value="HtpX_protease"/>
</dbReference>
<proteinExistence type="inferred from homology"/>
<dbReference type="PANTHER" id="PTHR43221">
    <property type="entry name" value="PROTEASE HTPX"/>
    <property type="match status" value="1"/>
</dbReference>
<dbReference type="GO" id="GO:0046872">
    <property type="term" value="F:metal ion binding"/>
    <property type="evidence" value="ECO:0007669"/>
    <property type="project" value="UniProtKB-KW"/>
</dbReference>
<keyword evidence="9 11" id="KW-0472">Membrane</keyword>
<keyword evidence="14" id="KW-1185">Reference proteome</keyword>
<evidence type="ECO:0000313" key="14">
    <source>
        <dbReference type="Proteomes" id="UP001500420"/>
    </source>
</evidence>
<evidence type="ECO:0000313" key="13">
    <source>
        <dbReference type="EMBL" id="GAA0673271.1"/>
    </source>
</evidence>
<comment type="caution">
    <text evidence="13">The sequence shown here is derived from an EMBL/GenBank/DDBJ whole genome shotgun (WGS) entry which is preliminary data.</text>
</comment>
<accession>A0AAV3TAT0</accession>
<feature type="domain" description="Peptidase M48" evidence="12">
    <location>
        <begin position="95"/>
        <end position="333"/>
    </location>
</feature>